<gene>
    <name evidence="2" type="ORF">SKAU_G00319190</name>
</gene>
<proteinExistence type="predicted"/>
<accession>A0A9Q1ENH3</accession>
<feature type="region of interest" description="Disordered" evidence="1">
    <location>
        <begin position="26"/>
        <end position="47"/>
    </location>
</feature>
<evidence type="ECO:0000313" key="2">
    <source>
        <dbReference type="EMBL" id="KAJ8341991.1"/>
    </source>
</evidence>
<sequence length="104" mass="11820">MDEAKQSQVGECEHCQVIFDEAGQLWTPSEGQGLNPDQKTSALQSQQKDLEQELAQVKMQLVEAKCRMQDLEHQMGALKSNFHNNQNSWFTKALSTLKMPPVHH</sequence>
<dbReference type="OrthoDB" id="295078at2759"/>
<keyword evidence="3" id="KW-1185">Reference proteome</keyword>
<reference evidence="2" key="1">
    <citation type="journal article" date="2023" name="Science">
        <title>Genome structures resolve the early diversification of teleost fishes.</title>
        <authorList>
            <person name="Parey E."/>
            <person name="Louis A."/>
            <person name="Montfort J."/>
            <person name="Bouchez O."/>
            <person name="Roques C."/>
            <person name="Iampietro C."/>
            <person name="Lluch J."/>
            <person name="Castinel A."/>
            <person name="Donnadieu C."/>
            <person name="Desvignes T."/>
            <person name="Floi Bucao C."/>
            <person name="Jouanno E."/>
            <person name="Wen M."/>
            <person name="Mejri S."/>
            <person name="Dirks R."/>
            <person name="Jansen H."/>
            <person name="Henkel C."/>
            <person name="Chen W.J."/>
            <person name="Zahm M."/>
            <person name="Cabau C."/>
            <person name="Klopp C."/>
            <person name="Thompson A.W."/>
            <person name="Robinson-Rechavi M."/>
            <person name="Braasch I."/>
            <person name="Lecointre G."/>
            <person name="Bobe J."/>
            <person name="Postlethwait J.H."/>
            <person name="Berthelot C."/>
            <person name="Roest Crollius H."/>
            <person name="Guiguen Y."/>
        </authorList>
    </citation>
    <scope>NUCLEOTIDE SEQUENCE</scope>
    <source>
        <strain evidence="2">WJC10195</strain>
    </source>
</reference>
<protein>
    <submittedName>
        <fullName evidence="2">Uncharacterized protein</fullName>
    </submittedName>
</protein>
<dbReference type="EMBL" id="JAINUF010000014">
    <property type="protein sequence ID" value="KAJ8341991.1"/>
    <property type="molecule type" value="Genomic_DNA"/>
</dbReference>
<dbReference type="Proteomes" id="UP001152622">
    <property type="component" value="Chromosome 14"/>
</dbReference>
<organism evidence="2 3">
    <name type="scientific">Synaphobranchus kaupii</name>
    <name type="common">Kaup's arrowtooth eel</name>
    <dbReference type="NCBI Taxonomy" id="118154"/>
    <lineage>
        <taxon>Eukaryota</taxon>
        <taxon>Metazoa</taxon>
        <taxon>Chordata</taxon>
        <taxon>Craniata</taxon>
        <taxon>Vertebrata</taxon>
        <taxon>Euteleostomi</taxon>
        <taxon>Actinopterygii</taxon>
        <taxon>Neopterygii</taxon>
        <taxon>Teleostei</taxon>
        <taxon>Anguilliformes</taxon>
        <taxon>Synaphobranchidae</taxon>
        <taxon>Synaphobranchus</taxon>
    </lineage>
</organism>
<comment type="caution">
    <text evidence="2">The sequence shown here is derived from an EMBL/GenBank/DDBJ whole genome shotgun (WGS) entry which is preliminary data.</text>
</comment>
<evidence type="ECO:0000256" key="1">
    <source>
        <dbReference type="SAM" id="MobiDB-lite"/>
    </source>
</evidence>
<dbReference type="PANTHER" id="PTHR47728:SF1">
    <property type="entry name" value="RAB GTPASE ACTIVATING PROTEIN 1 LIKE"/>
    <property type="match status" value="1"/>
</dbReference>
<dbReference type="AlphaFoldDB" id="A0A9Q1ENH3"/>
<dbReference type="PANTHER" id="PTHR47728">
    <property type="entry name" value="RAB GTPASE-ACTIVATING PROTEIN 1-LIKE"/>
    <property type="match status" value="1"/>
</dbReference>
<name>A0A9Q1ENH3_SYNKA</name>
<evidence type="ECO:0000313" key="3">
    <source>
        <dbReference type="Proteomes" id="UP001152622"/>
    </source>
</evidence>